<feature type="compositionally biased region" description="Pro residues" evidence="1">
    <location>
        <begin position="494"/>
        <end position="504"/>
    </location>
</feature>
<accession>A0ABY2X9P3</accession>
<dbReference type="Pfam" id="PF00656">
    <property type="entry name" value="Peptidase_C14"/>
    <property type="match status" value="1"/>
</dbReference>
<dbReference type="RefSeq" id="WP_171054009.1">
    <property type="nucleotide sequence ID" value="NZ_VCPC01000002.1"/>
</dbReference>
<dbReference type="EMBL" id="VCPC01000002">
    <property type="protein sequence ID" value="TMV12684.1"/>
    <property type="molecule type" value="Genomic_DNA"/>
</dbReference>
<organism evidence="3 4">
    <name type="scientific">Arenibacterium halophilum</name>
    <dbReference type="NCBI Taxonomy" id="2583821"/>
    <lineage>
        <taxon>Bacteria</taxon>
        <taxon>Pseudomonadati</taxon>
        <taxon>Pseudomonadota</taxon>
        <taxon>Alphaproteobacteria</taxon>
        <taxon>Rhodobacterales</taxon>
        <taxon>Paracoccaceae</taxon>
        <taxon>Arenibacterium</taxon>
    </lineage>
</organism>
<dbReference type="InterPro" id="IPR029030">
    <property type="entry name" value="Caspase-like_dom_sf"/>
</dbReference>
<name>A0ABY2X9P3_9RHOB</name>
<dbReference type="Proteomes" id="UP001191082">
    <property type="component" value="Unassembled WGS sequence"/>
</dbReference>
<keyword evidence="4" id="KW-1185">Reference proteome</keyword>
<feature type="region of interest" description="Disordered" evidence="1">
    <location>
        <begin position="348"/>
        <end position="395"/>
    </location>
</feature>
<dbReference type="PANTHER" id="PTHR22576:SF37">
    <property type="entry name" value="MUCOSA-ASSOCIATED LYMPHOID TISSUE LYMPHOMA TRANSLOCATION PROTEIN 1"/>
    <property type="match status" value="1"/>
</dbReference>
<dbReference type="InterPro" id="IPR052039">
    <property type="entry name" value="Caspase-related_regulators"/>
</dbReference>
<dbReference type="PANTHER" id="PTHR22576">
    <property type="entry name" value="MUCOSA ASSOCIATED LYMPHOID TISSUE LYMPHOMA TRANSLOCATION PROTEIN 1/PARACASPASE"/>
    <property type="match status" value="1"/>
</dbReference>
<feature type="domain" description="Caspase family p20" evidence="2">
    <location>
        <begin position="2"/>
        <end position="131"/>
    </location>
</feature>
<reference evidence="3 4" key="1">
    <citation type="submission" date="2019-05" db="EMBL/GenBank/DDBJ databases">
        <title>Marivita sp. nov. isolated from sea sediment.</title>
        <authorList>
            <person name="Kim W."/>
        </authorList>
    </citation>
    <scope>NUCLEOTIDE SEQUENCE [LARGE SCALE GENOMIC DNA]</scope>
    <source>
        <strain evidence="3 4">CAU 1492</strain>
    </source>
</reference>
<dbReference type="InterPro" id="IPR011600">
    <property type="entry name" value="Pept_C14_caspase"/>
</dbReference>
<feature type="compositionally biased region" description="Pro residues" evidence="1">
    <location>
        <begin position="367"/>
        <end position="377"/>
    </location>
</feature>
<sequence length="532" mass="57015">MATNAALVIGNSAYQSVSELPNPRRDAAAIADALTRQGFDVVRMDDLNRNDMYDALRAFRDKADEADIALIYYAGHGIEIEGRNYLVPVDAELVDERDAPVEMIHVDALLRQMSGARSMKMLVLDACRNNPFVARMQREDAGRNVGSGLANIEYAEADTLIAYAAAAGEITPDGVAGGNSPFTRAFLNAIDGPPQDVRRLLGAVRDEMRQSVPGAAPFVYSSIGGREYVINPNSEPLVQPEPEPEPEPAPQATFDLATATTTILADFAIADRLGTAEAWDGFLAQYATLNFHVLYSLALEKRQAIEAATDRRGLQMVGQDAAIAAQPPAGAAPRDDTPPARDDRIATLAEPRPEAPRIQTPARAEPAPLPEAAPEPVPDVSAAPQPDPEPEPEMTYDEAVRALQVDLRRRGCYRGAIDGIYGRGSSSGIERLSDVIGERIVLARRPDVVALESTLALLERHPDADCPQVAAVSRPAPRKATQPAPVRRKTTAPAPAPKPKPAAPAPAKSSRPKFCPDYGVTRGCRNGTPIGD</sequence>
<dbReference type="Gene3D" id="3.40.50.1460">
    <property type="match status" value="1"/>
</dbReference>
<gene>
    <name evidence="3" type="ORF">FGK64_07705</name>
</gene>
<evidence type="ECO:0000256" key="1">
    <source>
        <dbReference type="SAM" id="MobiDB-lite"/>
    </source>
</evidence>
<dbReference type="SUPFAM" id="SSF52129">
    <property type="entry name" value="Caspase-like"/>
    <property type="match status" value="1"/>
</dbReference>
<dbReference type="InterPro" id="IPR001309">
    <property type="entry name" value="Pept_C14_p20"/>
</dbReference>
<evidence type="ECO:0000313" key="4">
    <source>
        <dbReference type="Proteomes" id="UP001191082"/>
    </source>
</evidence>
<proteinExistence type="predicted"/>
<protein>
    <submittedName>
        <fullName evidence="3">Caspase family protein</fullName>
    </submittedName>
</protein>
<evidence type="ECO:0000313" key="3">
    <source>
        <dbReference type="EMBL" id="TMV12684.1"/>
    </source>
</evidence>
<evidence type="ECO:0000259" key="2">
    <source>
        <dbReference type="PROSITE" id="PS50208"/>
    </source>
</evidence>
<dbReference type="PROSITE" id="PS50208">
    <property type="entry name" value="CASPASE_P20"/>
    <property type="match status" value="1"/>
</dbReference>
<feature type="region of interest" description="Disordered" evidence="1">
    <location>
        <begin position="472"/>
        <end position="532"/>
    </location>
</feature>
<feature type="region of interest" description="Disordered" evidence="1">
    <location>
        <begin position="231"/>
        <end position="251"/>
    </location>
</feature>
<comment type="caution">
    <text evidence="3">The sequence shown here is derived from an EMBL/GenBank/DDBJ whole genome shotgun (WGS) entry which is preliminary data.</text>
</comment>